<evidence type="ECO:0000256" key="1">
    <source>
        <dbReference type="SAM" id="SignalP"/>
    </source>
</evidence>
<feature type="signal peptide" evidence="1">
    <location>
        <begin position="1"/>
        <end position="20"/>
    </location>
</feature>
<keyword evidence="1" id="KW-0732">Signal</keyword>
<evidence type="ECO:0000313" key="2">
    <source>
        <dbReference type="EMBL" id="OGZ29969.1"/>
    </source>
</evidence>
<proteinExistence type="predicted"/>
<reference evidence="2 3" key="1">
    <citation type="journal article" date="2016" name="Nat. Commun.">
        <title>Thousands of microbial genomes shed light on interconnected biogeochemical processes in an aquifer system.</title>
        <authorList>
            <person name="Anantharaman K."/>
            <person name="Brown C.T."/>
            <person name="Hug L.A."/>
            <person name="Sharon I."/>
            <person name="Castelle C.J."/>
            <person name="Probst A.J."/>
            <person name="Thomas B.C."/>
            <person name="Singh A."/>
            <person name="Wilkins M.J."/>
            <person name="Karaoz U."/>
            <person name="Brodie E.L."/>
            <person name="Williams K.H."/>
            <person name="Hubbard S.S."/>
            <person name="Banfield J.F."/>
        </authorList>
    </citation>
    <scope>NUCLEOTIDE SEQUENCE [LARGE SCALE GENOMIC DNA]</scope>
</reference>
<evidence type="ECO:0008006" key="4">
    <source>
        <dbReference type="Google" id="ProtNLM"/>
    </source>
</evidence>
<dbReference type="EMBL" id="MHMQ01000030">
    <property type="protein sequence ID" value="OGZ29969.1"/>
    <property type="molecule type" value="Genomic_DNA"/>
</dbReference>
<dbReference type="Proteomes" id="UP000177486">
    <property type="component" value="Unassembled WGS sequence"/>
</dbReference>
<gene>
    <name evidence="2" type="ORF">A2931_02175</name>
</gene>
<dbReference type="PROSITE" id="PS51257">
    <property type="entry name" value="PROKAR_LIPOPROTEIN"/>
    <property type="match status" value="1"/>
</dbReference>
<evidence type="ECO:0000313" key="3">
    <source>
        <dbReference type="Proteomes" id="UP000177486"/>
    </source>
</evidence>
<accession>A0A1G2EVY9</accession>
<name>A0A1G2EVY9_9BACT</name>
<organism evidence="2 3">
    <name type="scientific">Candidatus Niyogibacteria bacterium RIFCSPLOWO2_01_FULL_45_48</name>
    <dbReference type="NCBI Taxonomy" id="1801724"/>
    <lineage>
        <taxon>Bacteria</taxon>
        <taxon>Candidatus Niyogiibacteriota</taxon>
    </lineage>
</organism>
<sequence length="178" mass="20227">MVLRRFLAAGIAVFFISGCAAFQQEQALKSGKICSKTQRHSALVFVEAVPGAFWLNESWELLKSVIVASLHPLEVFGGKDRKDLGLEKVLDFTRSPRKDLPKPGEDEDKKLLLIGDLEPTNIPERKIALLEARYTITSRLGEQMPEEAYRRKFSITFDGLTNCIYSIEEIDKEWVRIK</sequence>
<dbReference type="AlphaFoldDB" id="A0A1G2EVY9"/>
<comment type="caution">
    <text evidence="2">The sequence shown here is derived from an EMBL/GenBank/DDBJ whole genome shotgun (WGS) entry which is preliminary data.</text>
</comment>
<protein>
    <recommendedName>
        <fullName evidence="4">Lipoprotein</fullName>
    </recommendedName>
</protein>
<feature type="chain" id="PRO_5009582778" description="Lipoprotein" evidence="1">
    <location>
        <begin position="21"/>
        <end position="178"/>
    </location>
</feature>